<feature type="compositionally biased region" description="Polar residues" evidence="6">
    <location>
        <begin position="220"/>
        <end position="241"/>
    </location>
</feature>
<comment type="subcellular location">
    <subcellularLocation>
        <location evidence="1">Nucleus</location>
    </subcellularLocation>
</comment>
<comment type="similarity">
    <text evidence="2">Belongs to the SMN family.</text>
</comment>
<dbReference type="Pfam" id="PF20636">
    <property type="entry name" value="SMN_G2-BD"/>
    <property type="match status" value="1"/>
</dbReference>
<dbReference type="EMBL" id="JAAAUY010001254">
    <property type="protein sequence ID" value="KAF9323586.1"/>
    <property type="molecule type" value="Genomic_DNA"/>
</dbReference>
<evidence type="ECO:0000256" key="3">
    <source>
        <dbReference type="ARBA" id="ARBA00022664"/>
    </source>
</evidence>
<evidence type="ECO:0000256" key="1">
    <source>
        <dbReference type="ARBA" id="ARBA00004123"/>
    </source>
</evidence>
<feature type="region of interest" description="Disordered" evidence="6">
    <location>
        <begin position="77"/>
        <end position="202"/>
    </location>
</feature>
<comment type="caution">
    <text evidence="8">The sequence shown here is derived from an EMBL/GenBank/DDBJ whole genome shotgun (WGS) entry which is preliminary data.</text>
</comment>
<feature type="compositionally biased region" description="Basic and acidic residues" evidence="6">
    <location>
        <begin position="150"/>
        <end position="188"/>
    </location>
</feature>
<sequence length="371" mass="41093">MTEEELEYNDGDYNEAGEEQEYYDEEEGEGEGEWDGNEEDAVQVGDEIQLTHEEVWDDTALIEAWDAAVKQYEVYHSKSTKEVISKPNTTTQRLSSTGATLPDSVPSSKRLRSEISNKENSTLLSMTQSDTMAKETEKKAGSSTSAEYTASDRKPSFKKADKPVFSHYKEHKEQQQNDKKRVKFDAPKPPKKPSSTDTPSIDAATIAYYREMGYYYDPEYTSQSTTTDSEQMDPSVNASTESASQPKASTSTPTTPTAPAHHPHMFSPYGPHIAQTPYMYPGYPSYTQGYLHSIPHIPRGPGMSYPMGGVSGMGSPFRSGATPGFSPMPPPPPMPIAGTNAGSDDETLGNLMMAWYFSGYYTGLYQAQRRQ</sequence>
<feature type="compositionally biased region" description="Low complexity" evidence="6">
    <location>
        <begin position="242"/>
        <end position="260"/>
    </location>
</feature>
<feature type="region of interest" description="Disordered" evidence="6">
    <location>
        <begin position="219"/>
        <end position="262"/>
    </location>
</feature>
<dbReference type="InterPro" id="IPR049481">
    <property type="entry name" value="SMN_G2-BD"/>
</dbReference>
<dbReference type="InterPro" id="IPR047313">
    <property type="entry name" value="SMN_C"/>
</dbReference>
<dbReference type="GO" id="GO:0006397">
    <property type="term" value="P:mRNA processing"/>
    <property type="evidence" value="ECO:0007669"/>
    <property type="project" value="UniProtKB-KW"/>
</dbReference>
<evidence type="ECO:0000313" key="8">
    <source>
        <dbReference type="EMBL" id="KAF9323586.1"/>
    </source>
</evidence>
<dbReference type="InterPro" id="IPR040424">
    <property type="entry name" value="Smn1"/>
</dbReference>
<name>A0A9P5VGT3_9FUNG</name>
<accession>A0A9P5VGT3</accession>
<protein>
    <recommendedName>
        <fullName evidence="7">Survival Motor Neuron Gemin2-binding domain-containing protein</fullName>
    </recommendedName>
</protein>
<evidence type="ECO:0000256" key="5">
    <source>
        <dbReference type="ARBA" id="ARBA00023242"/>
    </source>
</evidence>
<evidence type="ECO:0000259" key="7">
    <source>
        <dbReference type="Pfam" id="PF20636"/>
    </source>
</evidence>
<feature type="region of interest" description="Disordered" evidence="6">
    <location>
        <begin position="1"/>
        <end position="39"/>
    </location>
</feature>
<dbReference type="GO" id="GO:0008380">
    <property type="term" value="P:RNA splicing"/>
    <property type="evidence" value="ECO:0007669"/>
    <property type="project" value="UniProtKB-KW"/>
</dbReference>
<keyword evidence="9" id="KW-1185">Reference proteome</keyword>
<evidence type="ECO:0000313" key="9">
    <source>
        <dbReference type="Proteomes" id="UP000696485"/>
    </source>
</evidence>
<feature type="compositionally biased region" description="Polar residues" evidence="6">
    <location>
        <begin position="118"/>
        <end position="131"/>
    </location>
</feature>
<evidence type="ECO:0000256" key="6">
    <source>
        <dbReference type="SAM" id="MobiDB-lite"/>
    </source>
</evidence>
<dbReference type="PANTHER" id="PTHR39267:SF1">
    <property type="entry name" value="SURVIVAL MOTOR NEURON PROTEIN"/>
    <property type="match status" value="1"/>
</dbReference>
<evidence type="ECO:0000256" key="2">
    <source>
        <dbReference type="ARBA" id="ARBA00005371"/>
    </source>
</evidence>
<dbReference type="PANTHER" id="PTHR39267">
    <property type="entry name" value="SURVIVAL MOTOR NEURON-LIKE PROTEIN 1"/>
    <property type="match status" value="1"/>
</dbReference>
<feature type="domain" description="Survival Motor Neuron Gemin2-binding" evidence="7">
    <location>
        <begin position="53"/>
        <end position="72"/>
    </location>
</feature>
<dbReference type="CDD" id="cd22851">
    <property type="entry name" value="SMN_N"/>
    <property type="match status" value="1"/>
</dbReference>
<feature type="compositionally biased region" description="Polar residues" evidence="6">
    <location>
        <begin position="86"/>
        <end position="99"/>
    </location>
</feature>
<dbReference type="Proteomes" id="UP000696485">
    <property type="component" value="Unassembled WGS sequence"/>
</dbReference>
<dbReference type="Pfam" id="PF20635">
    <property type="entry name" value="SMN_YG-box"/>
    <property type="match status" value="1"/>
</dbReference>
<dbReference type="CDD" id="cd22852">
    <property type="entry name" value="SMN_C"/>
    <property type="match status" value="1"/>
</dbReference>
<proteinExistence type="inferred from homology"/>
<keyword evidence="5" id="KW-0539">Nucleus</keyword>
<evidence type="ECO:0000256" key="4">
    <source>
        <dbReference type="ARBA" id="ARBA00023187"/>
    </source>
</evidence>
<keyword evidence="4" id="KW-0508">mRNA splicing</keyword>
<reference evidence="8" key="1">
    <citation type="journal article" date="2020" name="Fungal Divers.">
        <title>Resolving the Mortierellaceae phylogeny through synthesis of multi-gene phylogenetics and phylogenomics.</title>
        <authorList>
            <person name="Vandepol N."/>
            <person name="Liber J."/>
            <person name="Desiro A."/>
            <person name="Na H."/>
            <person name="Kennedy M."/>
            <person name="Barry K."/>
            <person name="Grigoriev I.V."/>
            <person name="Miller A.N."/>
            <person name="O'Donnell K."/>
            <person name="Stajich J.E."/>
            <person name="Bonito G."/>
        </authorList>
    </citation>
    <scope>NUCLEOTIDE SEQUENCE</scope>
    <source>
        <strain evidence="8">NVP1</strain>
    </source>
</reference>
<dbReference type="GO" id="GO:0005634">
    <property type="term" value="C:nucleus"/>
    <property type="evidence" value="ECO:0007669"/>
    <property type="project" value="UniProtKB-SubCell"/>
</dbReference>
<dbReference type="AlphaFoldDB" id="A0A9P5VGT3"/>
<keyword evidence="3" id="KW-0507">mRNA processing</keyword>
<gene>
    <name evidence="8" type="ORF">BG006_001315</name>
</gene>
<organism evidence="8 9">
    <name type="scientific">Podila minutissima</name>
    <dbReference type="NCBI Taxonomy" id="64525"/>
    <lineage>
        <taxon>Eukaryota</taxon>
        <taxon>Fungi</taxon>
        <taxon>Fungi incertae sedis</taxon>
        <taxon>Mucoromycota</taxon>
        <taxon>Mortierellomycotina</taxon>
        <taxon>Mortierellomycetes</taxon>
        <taxon>Mortierellales</taxon>
        <taxon>Mortierellaceae</taxon>
        <taxon>Podila</taxon>
    </lineage>
</organism>